<dbReference type="Proteomes" id="UP000499080">
    <property type="component" value="Unassembled WGS sequence"/>
</dbReference>
<evidence type="ECO:0000256" key="1">
    <source>
        <dbReference type="SAM" id="MobiDB-lite"/>
    </source>
</evidence>
<evidence type="ECO:0000313" key="3">
    <source>
        <dbReference type="Proteomes" id="UP000499080"/>
    </source>
</evidence>
<dbReference type="EMBL" id="BGPR01005506">
    <property type="protein sequence ID" value="GBN10812.1"/>
    <property type="molecule type" value="Genomic_DNA"/>
</dbReference>
<evidence type="ECO:0000313" key="2">
    <source>
        <dbReference type="EMBL" id="GBN10812.1"/>
    </source>
</evidence>
<reference evidence="2 3" key="1">
    <citation type="journal article" date="2019" name="Sci. Rep.">
        <title>Orb-weaving spider Araneus ventricosus genome elucidates the spidroin gene catalogue.</title>
        <authorList>
            <person name="Kono N."/>
            <person name="Nakamura H."/>
            <person name="Ohtoshi R."/>
            <person name="Moran D.A.P."/>
            <person name="Shinohara A."/>
            <person name="Yoshida Y."/>
            <person name="Fujiwara M."/>
            <person name="Mori M."/>
            <person name="Tomita M."/>
            <person name="Arakawa K."/>
        </authorList>
    </citation>
    <scope>NUCLEOTIDE SEQUENCE [LARGE SCALE GENOMIC DNA]</scope>
</reference>
<organism evidence="2 3">
    <name type="scientific">Araneus ventricosus</name>
    <name type="common">Orbweaver spider</name>
    <name type="synonym">Epeira ventricosa</name>
    <dbReference type="NCBI Taxonomy" id="182803"/>
    <lineage>
        <taxon>Eukaryota</taxon>
        <taxon>Metazoa</taxon>
        <taxon>Ecdysozoa</taxon>
        <taxon>Arthropoda</taxon>
        <taxon>Chelicerata</taxon>
        <taxon>Arachnida</taxon>
        <taxon>Araneae</taxon>
        <taxon>Araneomorphae</taxon>
        <taxon>Entelegynae</taxon>
        <taxon>Araneoidea</taxon>
        <taxon>Araneidae</taxon>
        <taxon>Araneus</taxon>
    </lineage>
</organism>
<comment type="caution">
    <text evidence="2">The sequence shown here is derived from an EMBL/GenBank/DDBJ whole genome shotgun (WGS) entry which is preliminary data.</text>
</comment>
<keyword evidence="3" id="KW-1185">Reference proteome</keyword>
<sequence>MRVQTKDPTRLQAVVHGKPASVERPHTDEDDEEICVKTGKSSGQEPRSSEVAGTVLRKVGAGREPTWRAVRVVSSNFNLQEKTKRIYAESKLRLALMETFHFILNGYLKAILPFMCFSTAHFLTNRSRDGKFLRSIIIILIPEASQLGPNASRQQKHL</sequence>
<dbReference type="AlphaFoldDB" id="A0A4Y2L8H1"/>
<accession>A0A4Y2L8H1</accession>
<protein>
    <submittedName>
        <fullName evidence="2">Uncharacterized protein</fullName>
    </submittedName>
</protein>
<proteinExistence type="predicted"/>
<feature type="region of interest" description="Disordered" evidence="1">
    <location>
        <begin position="1"/>
        <end position="51"/>
    </location>
</feature>
<gene>
    <name evidence="2" type="ORF">AVEN_239887_1</name>
</gene>
<name>A0A4Y2L8H1_ARAVE</name>